<proteinExistence type="predicted"/>
<organism evidence="1 2">
    <name type="scientific">Monosporascus cannonballus</name>
    <dbReference type="NCBI Taxonomy" id="155416"/>
    <lineage>
        <taxon>Eukaryota</taxon>
        <taxon>Fungi</taxon>
        <taxon>Dikarya</taxon>
        <taxon>Ascomycota</taxon>
        <taxon>Pezizomycotina</taxon>
        <taxon>Sordariomycetes</taxon>
        <taxon>Xylariomycetidae</taxon>
        <taxon>Xylariales</taxon>
        <taxon>Xylariales incertae sedis</taxon>
        <taxon>Monosporascus</taxon>
    </lineage>
</organism>
<dbReference type="Proteomes" id="UP000294003">
    <property type="component" value="Unassembled WGS sequence"/>
</dbReference>
<reference evidence="1 2" key="1">
    <citation type="submission" date="2018-06" db="EMBL/GenBank/DDBJ databases">
        <title>Complete Genomes of Monosporascus.</title>
        <authorList>
            <person name="Robinson A.J."/>
            <person name="Natvig D.O."/>
        </authorList>
    </citation>
    <scope>NUCLEOTIDE SEQUENCE [LARGE SCALE GENOMIC DNA]</scope>
    <source>
        <strain evidence="1 2">CBS 609.92</strain>
    </source>
</reference>
<name>A0ABY0GYK4_9PEZI</name>
<evidence type="ECO:0000313" key="1">
    <source>
        <dbReference type="EMBL" id="RYO80331.1"/>
    </source>
</evidence>
<gene>
    <name evidence="1" type="ORF">DL762_007698</name>
</gene>
<protein>
    <recommendedName>
        <fullName evidence="3">F-box domain-containing protein</fullName>
    </recommendedName>
</protein>
<sequence>MAGKSSLQTLPPELKGLLLMSVDIDSLPTIAKTCRAFYESYRTHRGPIIYGIASRALGGALPLAIASYAAGGTAWKARWPLPSGDGPMKQHEFTFAMASEMIAFHRIVEEWAPSTHGYRSDESPGGFYAIQICRELFPFEIYEDEVRDRAFDLLWHYFAPWENTLAWNIDEFLYDIIEKKYPDDDEDLADHPIHELSENHLATRWLAKYGIRGLASLGDDDYMRSSFKDLADDCVEHPFRSDCFCSDLVGCSWLKLAGEDIMIRSLDIDHILARYAEEENGARDYWFFGLADDIHCFKDTKRLPGDANGAAVWWDLPRINAATTGALPSMEKMQAMTRNDEYDASPYILETDGDYYQELGFRS</sequence>
<accession>A0ABY0GYK4</accession>
<comment type="caution">
    <text evidence="1">The sequence shown here is derived from an EMBL/GenBank/DDBJ whole genome shotgun (WGS) entry which is preliminary data.</text>
</comment>
<evidence type="ECO:0008006" key="3">
    <source>
        <dbReference type="Google" id="ProtNLM"/>
    </source>
</evidence>
<evidence type="ECO:0000313" key="2">
    <source>
        <dbReference type="Proteomes" id="UP000294003"/>
    </source>
</evidence>
<keyword evidence="2" id="KW-1185">Reference proteome</keyword>
<dbReference type="EMBL" id="QJNS01000293">
    <property type="protein sequence ID" value="RYO80331.1"/>
    <property type="molecule type" value="Genomic_DNA"/>
</dbReference>